<organism evidence="1">
    <name type="scientific">marine sediment metagenome</name>
    <dbReference type="NCBI Taxonomy" id="412755"/>
    <lineage>
        <taxon>unclassified sequences</taxon>
        <taxon>metagenomes</taxon>
        <taxon>ecological metagenomes</taxon>
    </lineage>
</organism>
<dbReference type="AlphaFoldDB" id="X1U000"/>
<dbReference type="EMBL" id="BARW01021888">
    <property type="protein sequence ID" value="GAI93150.1"/>
    <property type="molecule type" value="Genomic_DNA"/>
</dbReference>
<gene>
    <name evidence="1" type="ORF">S12H4_36682</name>
</gene>
<protein>
    <submittedName>
        <fullName evidence="1">Uncharacterized protein</fullName>
    </submittedName>
</protein>
<sequence length="40" mass="4511">DLMYQLPEETKPAKYVITGKIVEGKAELFTAKRKAKKESA</sequence>
<comment type="caution">
    <text evidence="1">The sequence shown here is derived from an EMBL/GenBank/DDBJ whole genome shotgun (WGS) entry which is preliminary data.</text>
</comment>
<name>X1U000_9ZZZZ</name>
<accession>X1U000</accession>
<evidence type="ECO:0000313" key="1">
    <source>
        <dbReference type="EMBL" id="GAI93150.1"/>
    </source>
</evidence>
<feature type="non-terminal residue" evidence="1">
    <location>
        <position position="1"/>
    </location>
</feature>
<reference evidence="1" key="1">
    <citation type="journal article" date="2014" name="Front. Microbiol.">
        <title>High frequency of phylogenetically diverse reductive dehalogenase-homologous genes in deep subseafloor sedimentary metagenomes.</title>
        <authorList>
            <person name="Kawai M."/>
            <person name="Futagami T."/>
            <person name="Toyoda A."/>
            <person name="Takaki Y."/>
            <person name="Nishi S."/>
            <person name="Hori S."/>
            <person name="Arai W."/>
            <person name="Tsubouchi T."/>
            <person name="Morono Y."/>
            <person name="Uchiyama I."/>
            <person name="Ito T."/>
            <person name="Fujiyama A."/>
            <person name="Inagaki F."/>
            <person name="Takami H."/>
        </authorList>
    </citation>
    <scope>NUCLEOTIDE SEQUENCE</scope>
    <source>
        <strain evidence="1">Expedition CK06-06</strain>
    </source>
</reference>
<proteinExistence type="predicted"/>